<dbReference type="GO" id="GO:0016787">
    <property type="term" value="F:hydrolase activity"/>
    <property type="evidence" value="ECO:0007669"/>
    <property type="project" value="UniProtKB-UniRule"/>
</dbReference>
<comment type="catalytic activity">
    <reaction evidence="6">
        <text>Couples ATP hydrolysis with the unwinding of duplex DNA by translocating in the 3'-5' direction.</text>
        <dbReference type="EC" id="5.6.2.4"/>
    </reaction>
</comment>
<dbReference type="InterPro" id="IPR000212">
    <property type="entry name" value="DNA_helicase_UvrD/REP"/>
</dbReference>
<dbReference type="GO" id="GO:0003677">
    <property type="term" value="F:DNA binding"/>
    <property type="evidence" value="ECO:0007669"/>
    <property type="project" value="InterPro"/>
</dbReference>
<evidence type="ECO:0000259" key="11">
    <source>
        <dbReference type="PROSITE" id="PS51198"/>
    </source>
</evidence>
<dbReference type="Gene3D" id="1.10.486.10">
    <property type="entry name" value="PCRA, domain 4"/>
    <property type="match status" value="1"/>
</dbReference>
<dbReference type="PANTHER" id="PTHR11070:SF2">
    <property type="entry name" value="ATP-DEPENDENT DNA HELICASE SRS2"/>
    <property type="match status" value="1"/>
</dbReference>
<gene>
    <name evidence="13" type="ORF">GT347_04840</name>
</gene>
<keyword evidence="5" id="KW-0413">Isomerase</keyword>
<dbReference type="InterPro" id="IPR014017">
    <property type="entry name" value="DNA_helicase_UvrD-like_C"/>
</dbReference>
<evidence type="ECO:0000256" key="10">
    <source>
        <dbReference type="PROSITE-ProRule" id="PRU00560"/>
    </source>
</evidence>
<evidence type="ECO:0000259" key="12">
    <source>
        <dbReference type="PROSITE" id="PS51217"/>
    </source>
</evidence>
<evidence type="ECO:0000256" key="8">
    <source>
        <dbReference type="ARBA" id="ARBA00034923"/>
    </source>
</evidence>
<evidence type="ECO:0000313" key="14">
    <source>
        <dbReference type="Proteomes" id="UP000464787"/>
    </source>
</evidence>
<dbReference type="GO" id="GO:0005524">
    <property type="term" value="F:ATP binding"/>
    <property type="evidence" value="ECO:0007669"/>
    <property type="project" value="UniProtKB-UniRule"/>
</dbReference>
<dbReference type="PROSITE" id="PS51198">
    <property type="entry name" value="UVRD_HELICASE_ATP_BIND"/>
    <property type="match status" value="1"/>
</dbReference>
<dbReference type="EC" id="5.6.2.4" evidence="7"/>
<evidence type="ECO:0000256" key="2">
    <source>
        <dbReference type="ARBA" id="ARBA00022801"/>
    </source>
</evidence>
<keyword evidence="4 10" id="KW-0067">ATP-binding</keyword>
<dbReference type="Gene3D" id="3.40.50.300">
    <property type="entry name" value="P-loop containing nucleotide triphosphate hydrolases"/>
    <property type="match status" value="3"/>
</dbReference>
<dbReference type="KEGG" id="xyk:GT347_04840"/>
<dbReference type="Pfam" id="PF00580">
    <property type="entry name" value="UvrD-helicase"/>
    <property type="match status" value="1"/>
</dbReference>
<dbReference type="Pfam" id="PF13361">
    <property type="entry name" value="UvrD_C"/>
    <property type="match status" value="1"/>
</dbReference>
<evidence type="ECO:0000256" key="7">
    <source>
        <dbReference type="ARBA" id="ARBA00034808"/>
    </source>
</evidence>
<comment type="catalytic activity">
    <reaction evidence="9">
        <text>ATP + H2O = ADP + phosphate + H(+)</text>
        <dbReference type="Rhea" id="RHEA:13065"/>
        <dbReference type="ChEBI" id="CHEBI:15377"/>
        <dbReference type="ChEBI" id="CHEBI:15378"/>
        <dbReference type="ChEBI" id="CHEBI:30616"/>
        <dbReference type="ChEBI" id="CHEBI:43474"/>
        <dbReference type="ChEBI" id="CHEBI:456216"/>
        <dbReference type="EC" id="5.6.2.4"/>
    </reaction>
</comment>
<dbReference type="InterPro" id="IPR027417">
    <property type="entry name" value="P-loop_NTPase"/>
</dbReference>
<evidence type="ECO:0000256" key="6">
    <source>
        <dbReference type="ARBA" id="ARBA00034617"/>
    </source>
</evidence>
<dbReference type="GO" id="GO:0043138">
    <property type="term" value="F:3'-5' DNA helicase activity"/>
    <property type="evidence" value="ECO:0007669"/>
    <property type="project" value="UniProtKB-EC"/>
</dbReference>
<evidence type="ECO:0000256" key="4">
    <source>
        <dbReference type="ARBA" id="ARBA00022840"/>
    </source>
</evidence>
<dbReference type="EMBL" id="CP047650">
    <property type="protein sequence ID" value="QHI97367.1"/>
    <property type="molecule type" value="Genomic_DNA"/>
</dbReference>
<keyword evidence="14" id="KW-1185">Reference proteome</keyword>
<sequence length="638" mass="70125">MAPTLLIQARAGAAKTTTLALRLAEAWSRGAAPADCLVLTATEAACDAFREALVAVGMPGEAVQRFRIETFENFAATILLGLEDGAKVPRRLGPEELRETVWQAVRQVAEQEDERWPEDIEYPSEGDSVFVAEFLDNMLWLKGTLKLQLDAPEGALTPDDALEMGQRYMTLRTLRAYERLRAGGHPDRPAFRGPFDATYDLARRLLLDREDGIATPAPGWPARLRVLLVDEMHDMNEAMYQVLLHLLAGRSTFFTGVGDADQVIHAAAGADAAFMDCRIDRDTRRSTEFLPLSASFRFGPTLARAAARFIDKRLDAGGETATKLTVASYTDETDCAAQLLDALKAGRKAAPRNAAGLAVLLRHDHHSIAIENALVHGGIAYRTRGLESYLLRPEVLLVRCLLAIATRDFASLEGRDTLSRLVLAFMLFCGTRFDEDPERPEAGQAVLMAEALRDFAGNAENLPLFLQNHVLRKAEPGVARRLRAALAVVAGAADGESVFDRFLDALDMPWFIAQALVRPERRAGALRHLAGLRALAAHYPDTRSFFGHLNETAVRQAGMKRSGAITLASAAAVKGLEFREVFLPFLEQGEFPYEQGRKADEANLFYVAITRARQSLRLFVHAVRPSEFVAQAGLKLPD</sequence>
<dbReference type="GO" id="GO:0000725">
    <property type="term" value="P:recombinational repair"/>
    <property type="evidence" value="ECO:0007669"/>
    <property type="project" value="TreeGrafter"/>
</dbReference>
<dbReference type="SUPFAM" id="SSF52540">
    <property type="entry name" value="P-loop containing nucleoside triphosphate hydrolases"/>
    <property type="match status" value="1"/>
</dbReference>
<keyword evidence="2 10" id="KW-0378">Hydrolase</keyword>
<evidence type="ECO:0000256" key="1">
    <source>
        <dbReference type="ARBA" id="ARBA00022741"/>
    </source>
</evidence>
<dbReference type="PROSITE" id="PS51217">
    <property type="entry name" value="UVRD_HELICASE_CTER"/>
    <property type="match status" value="1"/>
</dbReference>
<keyword evidence="3 10" id="KW-0347">Helicase</keyword>
<feature type="domain" description="UvrD-like helicase C-terminal" evidence="12">
    <location>
        <begin position="293"/>
        <end position="575"/>
    </location>
</feature>
<name>A0A857J1B1_9BURK</name>
<keyword evidence="1 10" id="KW-0547">Nucleotide-binding</keyword>
<evidence type="ECO:0000256" key="9">
    <source>
        <dbReference type="ARBA" id="ARBA00048988"/>
    </source>
</evidence>
<accession>A0A857J1B1</accession>
<feature type="binding site" evidence="10">
    <location>
        <begin position="9"/>
        <end position="16"/>
    </location>
    <ligand>
        <name>ATP</name>
        <dbReference type="ChEBI" id="CHEBI:30616"/>
    </ligand>
</feature>
<proteinExistence type="predicted"/>
<dbReference type="Proteomes" id="UP000464787">
    <property type="component" value="Chromosome"/>
</dbReference>
<evidence type="ECO:0000313" key="13">
    <source>
        <dbReference type="EMBL" id="QHI97367.1"/>
    </source>
</evidence>
<protein>
    <recommendedName>
        <fullName evidence="7">DNA 3'-5' helicase</fullName>
        <ecNumber evidence="7">5.6.2.4</ecNumber>
    </recommendedName>
    <alternativeName>
        <fullName evidence="8">DNA 3'-5' helicase II</fullName>
    </alternativeName>
</protein>
<dbReference type="AlphaFoldDB" id="A0A857J1B1"/>
<evidence type="ECO:0000256" key="5">
    <source>
        <dbReference type="ARBA" id="ARBA00023235"/>
    </source>
</evidence>
<dbReference type="InterPro" id="IPR014016">
    <property type="entry name" value="UvrD-like_ATP-bd"/>
</dbReference>
<dbReference type="RefSeq" id="WP_160550885.1">
    <property type="nucleotide sequence ID" value="NZ_CP047650.1"/>
</dbReference>
<reference evidence="13 14" key="1">
    <citation type="submission" date="2020-01" db="EMBL/GenBank/DDBJ databases">
        <title>Genome sequencing of strain KACC 21265.</title>
        <authorList>
            <person name="Heo J."/>
            <person name="Kim S.-J."/>
            <person name="Kim J.-S."/>
            <person name="Hong S.-B."/>
            <person name="Kwon S.-W."/>
        </authorList>
    </citation>
    <scope>NUCLEOTIDE SEQUENCE [LARGE SCALE GENOMIC DNA]</scope>
    <source>
        <strain evidence="13 14">KACC 21265</strain>
    </source>
</reference>
<organism evidence="13 14">
    <name type="scientific">Xylophilus rhododendri</name>
    <dbReference type="NCBI Taxonomy" id="2697032"/>
    <lineage>
        <taxon>Bacteria</taxon>
        <taxon>Pseudomonadati</taxon>
        <taxon>Pseudomonadota</taxon>
        <taxon>Betaproteobacteria</taxon>
        <taxon>Burkholderiales</taxon>
        <taxon>Xylophilus</taxon>
    </lineage>
</organism>
<evidence type="ECO:0000256" key="3">
    <source>
        <dbReference type="ARBA" id="ARBA00022806"/>
    </source>
</evidence>
<dbReference type="PANTHER" id="PTHR11070">
    <property type="entry name" value="UVRD / RECB / PCRA DNA HELICASE FAMILY MEMBER"/>
    <property type="match status" value="1"/>
</dbReference>
<feature type="domain" description="UvrD-like helicase ATP-binding" evidence="11">
    <location>
        <begin position="1"/>
        <end position="299"/>
    </location>
</feature>